<evidence type="ECO:0000313" key="2">
    <source>
        <dbReference type="EMBL" id="RVU29394.1"/>
    </source>
</evidence>
<evidence type="ECO:0008006" key="4">
    <source>
        <dbReference type="Google" id="ProtNLM"/>
    </source>
</evidence>
<keyword evidence="3" id="KW-1185">Reference proteome</keyword>
<gene>
    <name evidence="2" type="ORF">EOE65_16630</name>
</gene>
<feature type="chain" id="PRO_5019439935" description="Secreted protein" evidence="1">
    <location>
        <begin position="19"/>
        <end position="98"/>
    </location>
</feature>
<evidence type="ECO:0000256" key="1">
    <source>
        <dbReference type="SAM" id="SignalP"/>
    </source>
</evidence>
<dbReference type="Proteomes" id="UP000282818">
    <property type="component" value="Unassembled WGS sequence"/>
</dbReference>
<dbReference type="EMBL" id="SACQ01000010">
    <property type="protein sequence ID" value="RVU29394.1"/>
    <property type="molecule type" value="Genomic_DNA"/>
</dbReference>
<proteinExistence type="predicted"/>
<evidence type="ECO:0000313" key="3">
    <source>
        <dbReference type="Proteomes" id="UP000282818"/>
    </source>
</evidence>
<keyword evidence="1" id="KW-0732">Signal</keyword>
<dbReference type="AlphaFoldDB" id="A0A437Q4F5"/>
<organism evidence="2 3">
    <name type="scientific">Neptunomonas marina</name>
    <dbReference type="NCBI Taxonomy" id="1815562"/>
    <lineage>
        <taxon>Bacteria</taxon>
        <taxon>Pseudomonadati</taxon>
        <taxon>Pseudomonadota</taxon>
        <taxon>Gammaproteobacteria</taxon>
        <taxon>Oceanospirillales</taxon>
        <taxon>Oceanospirillaceae</taxon>
        <taxon>Neptunomonas</taxon>
    </lineage>
</organism>
<accession>A0A437Q4F5</accession>
<name>A0A437Q4F5_9GAMM</name>
<reference evidence="2 3" key="1">
    <citation type="submission" date="2019-01" db="EMBL/GenBank/DDBJ databases">
        <authorList>
            <person name="Chen W.-M."/>
        </authorList>
    </citation>
    <scope>NUCLEOTIDE SEQUENCE [LARGE SCALE GENOMIC DNA]</scope>
    <source>
        <strain evidence="2 3">HPM-16</strain>
    </source>
</reference>
<feature type="signal peptide" evidence="1">
    <location>
        <begin position="1"/>
        <end position="18"/>
    </location>
</feature>
<comment type="caution">
    <text evidence="2">The sequence shown here is derived from an EMBL/GenBank/DDBJ whole genome shotgun (WGS) entry which is preliminary data.</text>
</comment>
<protein>
    <recommendedName>
        <fullName evidence="4">Secreted protein</fullName>
    </recommendedName>
</protein>
<sequence>MFALWVCLGLLVALPAPAHDHHACPSQTGTPAHAVCHQCDMAACAAVSGCAAQPASAALCYGYCPQPEMGIPSHQRLSSHYQYQHSERLDRPPKRGSV</sequence>